<dbReference type="SUPFAM" id="SSF49785">
    <property type="entry name" value="Galactose-binding domain-like"/>
    <property type="match status" value="1"/>
</dbReference>
<gene>
    <name evidence="3" type="ORF">GA0070216_11489</name>
</gene>
<proteinExistence type="predicted"/>
<evidence type="ECO:0000256" key="1">
    <source>
        <dbReference type="SAM" id="MobiDB-lite"/>
    </source>
</evidence>
<evidence type="ECO:0000313" key="4">
    <source>
        <dbReference type="Proteomes" id="UP000198797"/>
    </source>
</evidence>
<evidence type="ECO:0000313" key="3">
    <source>
        <dbReference type="EMBL" id="SCF41022.1"/>
    </source>
</evidence>
<feature type="signal peptide" evidence="2">
    <location>
        <begin position="1"/>
        <end position="37"/>
    </location>
</feature>
<keyword evidence="4" id="KW-1185">Reference proteome</keyword>
<evidence type="ECO:0000256" key="2">
    <source>
        <dbReference type="SAM" id="SignalP"/>
    </source>
</evidence>
<dbReference type="AlphaFoldDB" id="A0A1C5A719"/>
<feature type="chain" id="PRO_5008710981" description="Carbohydrate binding domain-containing protein" evidence="2">
    <location>
        <begin position="38"/>
        <end position="473"/>
    </location>
</feature>
<protein>
    <recommendedName>
        <fullName evidence="5">Carbohydrate binding domain-containing protein</fullName>
    </recommendedName>
</protein>
<dbReference type="Proteomes" id="UP000198797">
    <property type="component" value="Unassembled WGS sequence"/>
</dbReference>
<dbReference type="OrthoDB" id="3500599at2"/>
<sequence>MPRSPFRTRRPRTLTAVVAAALATALAVVSAPTPALAWGPGTEPAQPYAQPSMPTVPKRGCQSTVANPAAPTGATPAVQVIYAWHDGVGNNYEANVEYIAKVVDRIDWALDESTNYDQHYNFSCRTGYDTSTYAGYARSLIVPEKIDAGANPSTPASTVRSDLVSAGYQDSNRIYLVFTDFASNSDAYQCPTGGNSSGVHCSAVTESWTTGVAGHELLHVLGAGHAWMAETGASYVPDIMYGWWDNWNTDPGFRTYYDPSELSASFYIDPSPSTAKVNVANHPMLTAPVCCDVGANNDLLTAEQRTVEATTPGSSTSTFASSGGWHQVTPACGISGNSCTYFDGRRSVQFNTYTGPSNTSSISLTNRATVTAGRTYKLFTRLRSGTAVNTQLQLAWYNSGGTLLSTSTGATDTLASNWLEYRTTATAPANAASVRLTVNVPAQSTTGNQAINLDSLQLNDCTANTSGTCRYDT</sequence>
<organism evidence="3 4">
    <name type="scientific">Micromonospora matsumotoense</name>
    <dbReference type="NCBI Taxonomy" id="121616"/>
    <lineage>
        <taxon>Bacteria</taxon>
        <taxon>Bacillati</taxon>
        <taxon>Actinomycetota</taxon>
        <taxon>Actinomycetes</taxon>
        <taxon>Micromonosporales</taxon>
        <taxon>Micromonosporaceae</taxon>
        <taxon>Micromonospora</taxon>
    </lineage>
</organism>
<name>A0A1C5A719_9ACTN</name>
<reference evidence="4" key="1">
    <citation type="submission" date="2016-06" db="EMBL/GenBank/DDBJ databases">
        <authorList>
            <person name="Varghese N."/>
            <person name="Submissions Spin"/>
        </authorList>
    </citation>
    <scope>NUCLEOTIDE SEQUENCE [LARGE SCALE GENOMIC DNA]</scope>
    <source>
        <strain evidence="4">DSM 44100</strain>
    </source>
</reference>
<dbReference type="RefSeq" id="WP_091250512.1">
    <property type="nucleotide sequence ID" value="NZ_FMCU01000014.1"/>
</dbReference>
<dbReference type="EMBL" id="FMCU01000014">
    <property type="protein sequence ID" value="SCF41022.1"/>
    <property type="molecule type" value="Genomic_DNA"/>
</dbReference>
<dbReference type="Gene3D" id="2.60.120.260">
    <property type="entry name" value="Galactose-binding domain-like"/>
    <property type="match status" value="1"/>
</dbReference>
<accession>A0A1C5A719</accession>
<keyword evidence="2" id="KW-0732">Signal</keyword>
<dbReference type="InterPro" id="IPR008979">
    <property type="entry name" value="Galactose-bd-like_sf"/>
</dbReference>
<feature type="region of interest" description="Disordered" evidence="1">
    <location>
        <begin position="40"/>
        <end position="62"/>
    </location>
</feature>
<evidence type="ECO:0008006" key="5">
    <source>
        <dbReference type="Google" id="ProtNLM"/>
    </source>
</evidence>